<accession>A0A2H0TCU4</accession>
<dbReference type="AlphaFoldDB" id="A0A2H0TCU4"/>
<sequence>MGLTIMLGGKCLRALAERGECEILMRRSYARIIDPGNIIAIPIVLAREQNIEHMPVLVESIQDTNKRGIVSVSLKRAEEKK</sequence>
<evidence type="ECO:0000313" key="1">
    <source>
        <dbReference type="EMBL" id="PIR69372.1"/>
    </source>
</evidence>
<gene>
    <name evidence="1" type="ORF">COU47_03310</name>
</gene>
<name>A0A2H0TCU4_9BACT</name>
<evidence type="ECO:0000313" key="2">
    <source>
        <dbReference type="Proteomes" id="UP000231503"/>
    </source>
</evidence>
<dbReference type="Proteomes" id="UP000231503">
    <property type="component" value="Unassembled WGS sequence"/>
</dbReference>
<reference evidence="2" key="1">
    <citation type="submission" date="2017-09" db="EMBL/GenBank/DDBJ databases">
        <title>Depth-based differentiation of microbial function through sediment-hosted aquifers and enrichment of novel symbionts in the deep terrestrial subsurface.</title>
        <authorList>
            <person name="Probst A.J."/>
            <person name="Ladd B."/>
            <person name="Jarett J.K."/>
            <person name="Geller-Mcgrath D.E."/>
            <person name="Sieber C.M.K."/>
            <person name="Emerson J.B."/>
            <person name="Anantharaman K."/>
            <person name="Thomas B.C."/>
            <person name="Malmstrom R."/>
            <person name="Stieglmeier M."/>
            <person name="Klingl A."/>
            <person name="Woyke T."/>
            <person name="Ryan C.M."/>
            <person name="Banfield J.F."/>
        </authorList>
    </citation>
    <scope>NUCLEOTIDE SEQUENCE [LARGE SCALE GENOMIC DNA]</scope>
</reference>
<protein>
    <submittedName>
        <fullName evidence="1">Uncharacterized protein</fullName>
    </submittedName>
</protein>
<organism evidence="1 2">
    <name type="scientific">Candidatus Niyogibacteria bacterium CG10_big_fil_rev_8_21_14_0_10_46_36</name>
    <dbReference type="NCBI Taxonomy" id="1974726"/>
    <lineage>
        <taxon>Bacteria</taxon>
        <taxon>Candidatus Niyogiibacteriota</taxon>
    </lineage>
</organism>
<dbReference type="EMBL" id="PFCO01000008">
    <property type="protein sequence ID" value="PIR69372.1"/>
    <property type="molecule type" value="Genomic_DNA"/>
</dbReference>
<comment type="caution">
    <text evidence="1">The sequence shown here is derived from an EMBL/GenBank/DDBJ whole genome shotgun (WGS) entry which is preliminary data.</text>
</comment>
<proteinExistence type="predicted"/>